<feature type="compositionally biased region" description="Basic and acidic residues" evidence="1">
    <location>
        <begin position="693"/>
        <end position="703"/>
    </location>
</feature>
<proteinExistence type="predicted"/>
<dbReference type="Proteomes" id="UP000813824">
    <property type="component" value="Unassembled WGS sequence"/>
</dbReference>
<comment type="caution">
    <text evidence="2">The sequence shown here is derived from an EMBL/GenBank/DDBJ whole genome shotgun (WGS) entry which is preliminary data.</text>
</comment>
<gene>
    <name evidence="2" type="ORF">BXZ70DRAFT_249954</name>
</gene>
<feature type="region of interest" description="Disordered" evidence="1">
    <location>
        <begin position="693"/>
        <end position="716"/>
    </location>
</feature>
<accession>A0A8K0UZB8</accession>
<evidence type="ECO:0000313" key="2">
    <source>
        <dbReference type="EMBL" id="KAH8106796.1"/>
    </source>
</evidence>
<feature type="compositionally biased region" description="Polar residues" evidence="1">
    <location>
        <begin position="312"/>
        <end position="337"/>
    </location>
</feature>
<evidence type="ECO:0000313" key="3">
    <source>
        <dbReference type="Proteomes" id="UP000813824"/>
    </source>
</evidence>
<protein>
    <submittedName>
        <fullName evidence="2">Uncharacterized protein</fullName>
    </submittedName>
</protein>
<sequence length="1083" mass="120627">MAHLLAPLLLHETVGAKGSDWNLAPLIDVTYTLPRIAPPWNPKFGRTQLQPPNYQDAGDTFSMKFMLPSGRPVQQDDPDREPELFPVYEGKAQLLFSYLVPLRWDENIARAEGISGEIIHDAHLAHHRGQRSSLVIPLFCVADPENILSLVTSVVYQRHILSTYEPAVGISFDVGSCVGRVVIGWLDPSATNRPVYITTASLNTKASPLNGVFDFSSYEQTCMFVEFILEFRKDLGGFKNDQLRITEYCWRSDHIFSSRYCHSEWSSQQEQPENSIAAWLRSTTPRVFSDELEQPEPLKTTSVKEPVKADSLESSTRNGKSVASSTGGSIATPNSSFVKRDQSLGGPNVRCNMASWQFERLAFSLPTFIPSNSGLINQVDDNVFNRDRSSLTTLIDIYNNTTRELWPSLGLTAHAPLPSGSDQLHPADTSIVPWNLLQIKKDGNSEDHDSGLGDADVRSLVTRILDDAALGWHQRSTTSLTPNDHNVLQSLERSFYVIWGSLLAAQHISSISGATITVDDSGSSVLDPDASGTSGASRSGHDFDIMRAEGTSESRVSHTSTTDVSRETESLQIAVKEWIKAEYTTNEATSRLPWDMLINGIANDRMYCSVISELSIKTSKNRVQADSIILEAQAKLFKGYQNFFDSMADDKTFCDVFHKAGQQLFHASTRISKLNADLEHRVRLSRPAYRTEDYGKATKENPSVHHVGNPDEEPASSRCDLALVIPLRNFFQSTIEQRHKGNCQLFSPVSLESKTYDGSGQTKKDEEPLENRKQASTLLGATAFGKERSSASKQLQNVLRLVHEVGEPLGPDDLMIPQLIVEYKKPPSRGADSEQRMNDALSQCRVGCVSVAQFLTELGIYDWPIFGLAAAGTVGTIIAASVSKESKHTYILEYGTKIYDISDPSDIFQLAVVIRRIRARCEEFISVLATKHGSEEMRKVKEMLFMTKDEFKKHWWAKSGQSKLWTDAGATEGIAEELANSLAKLQLEVKIGQVKDDDPPRMRPRERRLADRRRVAQVNSRIRLQTMVVVIRENAAAMSAGEGTEESFNFSSSFCSTYHLKFGRKLDDVDSDFEGGSWCIWIV</sequence>
<feature type="region of interest" description="Disordered" evidence="1">
    <location>
        <begin position="522"/>
        <end position="542"/>
    </location>
</feature>
<evidence type="ECO:0000256" key="1">
    <source>
        <dbReference type="SAM" id="MobiDB-lite"/>
    </source>
</evidence>
<feature type="region of interest" description="Disordered" evidence="1">
    <location>
        <begin position="754"/>
        <end position="773"/>
    </location>
</feature>
<feature type="region of interest" description="Disordered" evidence="1">
    <location>
        <begin position="290"/>
        <end position="343"/>
    </location>
</feature>
<dbReference type="EMBL" id="JAEVFJ010000002">
    <property type="protein sequence ID" value="KAH8106796.1"/>
    <property type="molecule type" value="Genomic_DNA"/>
</dbReference>
<feature type="compositionally biased region" description="Basic and acidic residues" evidence="1">
    <location>
        <begin position="762"/>
        <end position="773"/>
    </location>
</feature>
<keyword evidence="3" id="KW-1185">Reference proteome</keyword>
<dbReference type="AlphaFoldDB" id="A0A8K0UZB8"/>
<dbReference type="OrthoDB" id="2919059at2759"/>
<organism evidence="2 3">
    <name type="scientific">Cristinia sonorae</name>
    <dbReference type="NCBI Taxonomy" id="1940300"/>
    <lineage>
        <taxon>Eukaryota</taxon>
        <taxon>Fungi</taxon>
        <taxon>Dikarya</taxon>
        <taxon>Basidiomycota</taxon>
        <taxon>Agaricomycotina</taxon>
        <taxon>Agaricomycetes</taxon>
        <taxon>Agaricomycetidae</taxon>
        <taxon>Agaricales</taxon>
        <taxon>Pleurotineae</taxon>
        <taxon>Stephanosporaceae</taxon>
        <taxon>Cristinia</taxon>
    </lineage>
</organism>
<name>A0A8K0UZB8_9AGAR</name>
<reference evidence="2" key="1">
    <citation type="journal article" date="2021" name="New Phytol.">
        <title>Evolutionary innovations through gain and loss of genes in the ectomycorrhizal Boletales.</title>
        <authorList>
            <person name="Wu G."/>
            <person name="Miyauchi S."/>
            <person name="Morin E."/>
            <person name="Kuo A."/>
            <person name="Drula E."/>
            <person name="Varga T."/>
            <person name="Kohler A."/>
            <person name="Feng B."/>
            <person name="Cao Y."/>
            <person name="Lipzen A."/>
            <person name="Daum C."/>
            <person name="Hundley H."/>
            <person name="Pangilinan J."/>
            <person name="Johnson J."/>
            <person name="Barry K."/>
            <person name="LaButti K."/>
            <person name="Ng V."/>
            <person name="Ahrendt S."/>
            <person name="Min B."/>
            <person name="Choi I.G."/>
            <person name="Park H."/>
            <person name="Plett J.M."/>
            <person name="Magnuson J."/>
            <person name="Spatafora J.W."/>
            <person name="Nagy L.G."/>
            <person name="Henrissat B."/>
            <person name="Grigoriev I.V."/>
            <person name="Yang Z.L."/>
            <person name="Xu J."/>
            <person name="Martin F.M."/>
        </authorList>
    </citation>
    <scope>NUCLEOTIDE SEQUENCE</scope>
    <source>
        <strain evidence="2">KKN 215</strain>
    </source>
</reference>